<sequence length="163" mass="18942">MLNWEERPFEIANLVNPAFCSLLLHISVGDFFKEKRNGMPYALLFLIFPLTLHEPTREVLPSDTRTLLTEWFKEQPEEFGKIFADQVRQFVPYTREAVIFGMQRSLFDIDENGNITHNTGHLNSAYQMKSPVVAIMNSARFVGRWFAKLEHESLIFKVFGICP</sequence>
<evidence type="ECO:0000313" key="1">
    <source>
        <dbReference type="EMBL" id="GAK58719.1"/>
    </source>
</evidence>
<dbReference type="InterPro" id="IPR045390">
    <property type="entry name" value="ABC-3C_MC3"/>
</dbReference>
<proteinExistence type="predicted"/>
<organism evidence="1">
    <name type="scientific">Vecturithrix granuli</name>
    <dbReference type="NCBI Taxonomy" id="1499967"/>
    <lineage>
        <taxon>Bacteria</taxon>
        <taxon>Candidatus Moduliflexota</taxon>
        <taxon>Candidatus Vecturitrichia</taxon>
        <taxon>Candidatus Vecturitrichales</taxon>
        <taxon>Candidatus Vecturitrichaceae</taxon>
        <taxon>Candidatus Vecturithrix</taxon>
    </lineage>
</organism>
<accession>A0A081C2B4</accession>
<dbReference type="eggNOG" id="ENOG50333AQ">
    <property type="taxonomic scope" value="Bacteria"/>
</dbReference>
<gene>
    <name evidence="1" type="ORF">U27_05694</name>
</gene>
<dbReference type="STRING" id="1499967.U27_05694"/>
<dbReference type="HOGENOM" id="CLU_136780_0_0_0"/>
<dbReference type="Pfam" id="PF20131">
    <property type="entry name" value="MC3"/>
    <property type="match status" value="1"/>
</dbReference>
<evidence type="ECO:0000313" key="2">
    <source>
        <dbReference type="Proteomes" id="UP000030661"/>
    </source>
</evidence>
<keyword evidence="2" id="KW-1185">Reference proteome</keyword>
<dbReference type="AlphaFoldDB" id="A0A081C2B4"/>
<dbReference type="EMBL" id="DF820468">
    <property type="protein sequence ID" value="GAK58719.1"/>
    <property type="molecule type" value="Genomic_DNA"/>
</dbReference>
<protein>
    <submittedName>
        <fullName evidence="1">Uncharacterized protein</fullName>
    </submittedName>
</protein>
<name>A0A081C2B4_VECG1</name>
<dbReference type="Proteomes" id="UP000030661">
    <property type="component" value="Unassembled WGS sequence"/>
</dbReference>
<reference evidence="1" key="1">
    <citation type="journal article" date="2015" name="PeerJ">
        <title>First genomic representation of candidate bacterial phylum KSB3 points to enhanced environmental sensing as a trigger of wastewater bulking.</title>
        <authorList>
            <person name="Sekiguchi Y."/>
            <person name="Ohashi A."/>
            <person name="Parks D.H."/>
            <person name="Yamauchi T."/>
            <person name="Tyson G.W."/>
            <person name="Hugenholtz P."/>
        </authorList>
    </citation>
    <scope>NUCLEOTIDE SEQUENCE [LARGE SCALE GENOMIC DNA]</scope>
</reference>